<dbReference type="RefSeq" id="WP_253962763.1">
    <property type="nucleotide sequence ID" value="NZ_JALHBS010000009.1"/>
</dbReference>
<dbReference type="AlphaFoldDB" id="A0A9X2KDR4"/>
<proteinExistence type="predicted"/>
<accession>A0A9X2KDR4</accession>
<evidence type="ECO:0000313" key="2">
    <source>
        <dbReference type="Proteomes" id="UP001155220"/>
    </source>
</evidence>
<dbReference type="EMBL" id="JALHBS010000009">
    <property type="protein sequence ID" value="MCP3053874.1"/>
    <property type="molecule type" value="Genomic_DNA"/>
</dbReference>
<comment type="caution">
    <text evidence="1">The sequence shown here is derived from an EMBL/GenBank/DDBJ whole genome shotgun (WGS) entry which is preliminary data.</text>
</comment>
<reference evidence="1" key="1">
    <citation type="submission" date="2022-03" db="EMBL/GenBank/DDBJ databases">
        <title>Aurantimonas Liuensis sp. Nov., isolated from the hadal seawater of the Mariana Trench.</title>
        <authorList>
            <person name="Liu R."/>
        </authorList>
    </citation>
    <scope>NUCLEOTIDE SEQUENCE</scope>
    <source>
        <strain evidence="1">LRZ36</strain>
    </source>
</reference>
<gene>
    <name evidence="1" type="ORF">MJ956_01770</name>
</gene>
<keyword evidence="2" id="KW-1185">Reference proteome</keyword>
<name>A0A9X2KDR4_9HYPH</name>
<evidence type="ECO:0000313" key="1">
    <source>
        <dbReference type="EMBL" id="MCP3053874.1"/>
    </source>
</evidence>
<sequence length="190" mass="21539">MKDLRGFRERLEPLLSEKNSRPFVCKGSPLACRSFVVGLNAATELPHDFFSYWSDEDGFLYKEFSEDYDKTRKRGGNRPRIERISAGLGSCLETNLYAMPTRKAALLKAKDRKAPLIEFLFDEIHPALIFVHSGEPIKFFERMTGLRAGPDPARAKWLDHEFILVGRSGPLYTLGLTDADQLGDRLSSLI</sequence>
<dbReference type="Proteomes" id="UP001155220">
    <property type="component" value="Unassembled WGS sequence"/>
</dbReference>
<protein>
    <submittedName>
        <fullName evidence="1">Uncharacterized protein</fullName>
    </submittedName>
</protein>
<organism evidence="1 2">
    <name type="scientific">Aurantimonas marianensis</name>
    <dbReference type="NCBI Taxonomy" id="2920428"/>
    <lineage>
        <taxon>Bacteria</taxon>
        <taxon>Pseudomonadati</taxon>
        <taxon>Pseudomonadota</taxon>
        <taxon>Alphaproteobacteria</taxon>
        <taxon>Hyphomicrobiales</taxon>
        <taxon>Aurantimonadaceae</taxon>
        <taxon>Aurantimonas</taxon>
    </lineage>
</organism>